<organism evidence="2">
    <name type="scientific">Ixodes ricinus</name>
    <name type="common">Common tick</name>
    <name type="synonym">Acarus ricinus</name>
    <dbReference type="NCBI Taxonomy" id="34613"/>
    <lineage>
        <taxon>Eukaryota</taxon>
        <taxon>Metazoa</taxon>
        <taxon>Ecdysozoa</taxon>
        <taxon>Arthropoda</taxon>
        <taxon>Chelicerata</taxon>
        <taxon>Arachnida</taxon>
        <taxon>Acari</taxon>
        <taxon>Parasitiformes</taxon>
        <taxon>Ixodida</taxon>
        <taxon>Ixodoidea</taxon>
        <taxon>Ixodidae</taxon>
        <taxon>Ixodinae</taxon>
        <taxon>Ixodes</taxon>
    </lineage>
</organism>
<accession>A0A090X8Z9</accession>
<sequence>MKMQLTLFIAFVVSPLLQHGVLCENDINKRDSSCLDFLVTVEEFACKHRGLGGFKNLDAHTCTLECENSSEKFILTKYIECQGGSFNCEKNRKGLEKLNKEHKEALKKIKKRFL</sequence>
<evidence type="ECO:0000256" key="1">
    <source>
        <dbReference type="SAM" id="SignalP"/>
    </source>
</evidence>
<reference evidence="2" key="1">
    <citation type="journal article" date="2015" name="PLoS Negl. Trop. Dis.">
        <title>Deep Sequencing Analysis of the Ixodes ricinus Haemocytome.</title>
        <authorList>
            <person name="Kotsyfakis M."/>
            <person name="Kopacek P."/>
            <person name="Franta Z."/>
            <person name="Pedra J.H."/>
            <person name="Ribeiro J.M."/>
        </authorList>
    </citation>
    <scope>NUCLEOTIDE SEQUENCE</scope>
</reference>
<name>A0A090X8Z9_IXORI</name>
<protein>
    <submittedName>
        <fullName evidence="2">Putative secreted wc salivary protein</fullName>
    </submittedName>
</protein>
<evidence type="ECO:0000313" key="2">
    <source>
        <dbReference type="EMBL" id="JAC92319.1"/>
    </source>
</evidence>
<feature type="chain" id="PRO_5001866753" evidence="1">
    <location>
        <begin position="24"/>
        <end position="114"/>
    </location>
</feature>
<proteinExistence type="evidence at transcript level"/>
<dbReference type="EMBL" id="GBIH01002391">
    <property type="protein sequence ID" value="JAC92319.1"/>
    <property type="molecule type" value="mRNA"/>
</dbReference>
<dbReference type="AlphaFoldDB" id="A0A090X8Z9"/>
<keyword evidence="1" id="KW-0732">Signal</keyword>
<feature type="signal peptide" evidence="1">
    <location>
        <begin position="1"/>
        <end position="23"/>
    </location>
</feature>